<dbReference type="Proteomes" id="UP000225833">
    <property type="component" value="Unassembled WGS sequence"/>
</dbReference>
<name>A0A2D0ILD4_XENBU</name>
<evidence type="ECO:0000313" key="1">
    <source>
        <dbReference type="EMBL" id="PHM22593.1"/>
    </source>
</evidence>
<reference evidence="1 2" key="1">
    <citation type="journal article" date="2017" name="Nat. Microbiol.">
        <title>Natural product diversity associated with the nematode symbionts Photorhabdus and Xenorhabdus.</title>
        <authorList>
            <person name="Tobias N.J."/>
            <person name="Wolff H."/>
            <person name="Djahanschiri B."/>
            <person name="Grundmann F."/>
            <person name="Kronenwerth M."/>
            <person name="Shi Y.M."/>
            <person name="Simonyi S."/>
            <person name="Grun P."/>
            <person name="Shapiro-Ilan D."/>
            <person name="Pidot S.J."/>
            <person name="Stinear T.P."/>
            <person name="Ebersberger I."/>
            <person name="Bode H.B."/>
        </authorList>
    </citation>
    <scope>NUCLEOTIDE SEQUENCE [LARGE SCALE GENOMIC DNA]</scope>
    <source>
        <strain evidence="1 2">DSM 16342</strain>
    </source>
</reference>
<comment type="caution">
    <text evidence="1">The sequence shown here is derived from an EMBL/GenBank/DDBJ whole genome shotgun (WGS) entry which is preliminary data.</text>
</comment>
<evidence type="ECO:0000313" key="2">
    <source>
        <dbReference type="Proteomes" id="UP000225833"/>
    </source>
</evidence>
<protein>
    <submittedName>
        <fullName evidence="1">Uncharacterized protein</fullName>
    </submittedName>
</protein>
<accession>A0A2D0ILD4</accession>
<gene>
    <name evidence="1" type="ORF">Xbud_03739</name>
</gene>
<dbReference type="RefSeq" id="WP_099137460.1">
    <property type="nucleotide sequence ID" value="NZ_CAWNNJ010000128.1"/>
</dbReference>
<sequence>MNTIEHICKDLGLPKGDSFTQDWVLELPEEYRTKEWLKKYIFAYSSDNYSELEKNTLMELMLDIANDFLT</sequence>
<dbReference type="OrthoDB" id="6444323at2"/>
<dbReference type="EMBL" id="NIBS01000058">
    <property type="protein sequence ID" value="PHM22593.1"/>
    <property type="molecule type" value="Genomic_DNA"/>
</dbReference>
<organism evidence="1 2">
    <name type="scientific">Xenorhabdus budapestensis</name>
    <dbReference type="NCBI Taxonomy" id="290110"/>
    <lineage>
        <taxon>Bacteria</taxon>
        <taxon>Pseudomonadati</taxon>
        <taxon>Pseudomonadota</taxon>
        <taxon>Gammaproteobacteria</taxon>
        <taxon>Enterobacterales</taxon>
        <taxon>Morganellaceae</taxon>
        <taxon>Xenorhabdus</taxon>
    </lineage>
</organism>
<proteinExistence type="predicted"/>
<dbReference type="AlphaFoldDB" id="A0A2D0ILD4"/>